<dbReference type="AlphaFoldDB" id="A0A367ZP88"/>
<dbReference type="Gene3D" id="6.10.340.10">
    <property type="match status" value="1"/>
</dbReference>
<comment type="caution">
    <text evidence="4">The sequence shown here is derived from an EMBL/GenBank/DDBJ whole genome shotgun (WGS) entry which is preliminary data.</text>
</comment>
<dbReference type="InterPro" id="IPR001932">
    <property type="entry name" value="PPM-type_phosphatase-like_dom"/>
</dbReference>
<name>A0A367ZP88_9BACT</name>
<evidence type="ECO:0000256" key="1">
    <source>
        <dbReference type="ARBA" id="ARBA00022801"/>
    </source>
</evidence>
<dbReference type="SUPFAM" id="SSF81606">
    <property type="entry name" value="PP2C-like"/>
    <property type="match status" value="1"/>
</dbReference>
<protein>
    <submittedName>
        <fullName evidence="4">Serine phosphatase RsbU, regulator of sigma subunit</fullName>
    </submittedName>
</protein>
<dbReference type="CDD" id="cd06225">
    <property type="entry name" value="HAMP"/>
    <property type="match status" value="1"/>
</dbReference>
<dbReference type="SMART" id="SM00304">
    <property type="entry name" value="HAMP"/>
    <property type="match status" value="1"/>
</dbReference>
<keyword evidence="2" id="KW-0812">Transmembrane</keyword>
<evidence type="ECO:0000259" key="3">
    <source>
        <dbReference type="PROSITE" id="PS50885"/>
    </source>
</evidence>
<dbReference type="GO" id="GO:0007165">
    <property type="term" value="P:signal transduction"/>
    <property type="evidence" value="ECO:0007669"/>
    <property type="project" value="InterPro"/>
</dbReference>
<dbReference type="SUPFAM" id="SSF158472">
    <property type="entry name" value="HAMP domain-like"/>
    <property type="match status" value="1"/>
</dbReference>
<dbReference type="PANTHER" id="PTHR43156">
    <property type="entry name" value="STAGE II SPORULATION PROTEIN E-RELATED"/>
    <property type="match status" value="1"/>
</dbReference>
<evidence type="ECO:0000256" key="2">
    <source>
        <dbReference type="SAM" id="Phobius"/>
    </source>
</evidence>
<proteinExistence type="predicted"/>
<feature type="transmembrane region" description="Helical" evidence="2">
    <location>
        <begin position="34"/>
        <end position="53"/>
    </location>
</feature>
<dbReference type="Proteomes" id="UP000252355">
    <property type="component" value="Unassembled WGS sequence"/>
</dbReference>
<dbReference type="Pfam" id="PF00672">
    <property type="entry name" value="HAMP"/>
    <property type="match status" value="1"/>
</dbReference>
<evidence type="ECO:0000313" key="5">
    <source>
        <dbReference type="Proteomes" id="UP000252355"/>
    </source>
</evidence>
<keyword evidence="2" id="KW-1133">Transmembrane helix</keyword>
<keyword evidence="2" id="KW-0472">Membrane</keyword>
<accession>A0A367ZP88</accession>
<dbReference type="GO" id="GO:0016791">
    <property type="term" value="F:phosphatase activity"/>
    <property type="evidence" value="ECO:0007669"/>
    <property type="project" value="TreeGrafter"/>
</dbReference>
<reference evidence="4 5" key="1">
    <citation type="submission" date="2018-05" db="EMBL/GenBank/DDBJ databases">
        <title>A metagenomic window into the 2 km-deep terrestrial subsurface aquifer revealed taxonomically and functionally diverse microbial community comprising novel uncultured bacterial lineages.</title>
        <authorList>
            <person name="Kadnikov V.V."/>
            <person name="Mardanov A.V."/>
            <person name="Beletsky A.V."/>
            <person name="Banks D."/>
            <person name="Pimenov N.V."/>
            <person name="Frank Y.A."/>
            <person name="Karnachuk O.V."/>
            <person name="Ravin N.V."/>
        </authorList>
    </citation>
    <scope>NUCLEOTIDE SEQUENCE [LARGE SCALE GENOMIC DNA]</scope>
    <source>
        <strain evidence="4">BY5</strain>
    </source>
</reference>
<sequence length="358" mass="38085">MTGQPGIALEGLTLLHEAPLTPIDAELRGWRHGLALFGALLLGLGALVGWLLGRTFLAPIQAIARGIEAVDRRDFRHRIAWPGNDEFARLAQSFDGMLETMADLEVGRIVQEGLFPRTLLEAETLSVYGRCVPATAMGGDYYDFLRLEEGAVAVALGDVSGHGVGAALVMAMAKALSVNLALDGVPPLEILHRLNRVLLETLQRRKTFSVVFLVLEPAVGRLSMINAGQSFPLRVRAGTGTYLPQVNYPLGSRQRLALQVVEHDLRPGDRLILFSDGLVEAIRPDGRPIGYEALAARLPALIGPSPVETEANLRAWAAAETAGAPPADDVTIVAVHVGGEAVAPPPVPVCDCGPLLPG</sequence>
<dbReference type="Pfam" id="PF07228">
    <property type="entry name" value="SpoIIE"/>
    <property type="match status" value="1"/>
</dbReference>
<feature type="domain" description="HAMP" evidence="3">
    <location>
        <begin position="54"/>
        <end position="106"/>
    </location>
</feature>
<dbReference type="InterPro" id="IPR052016">
    <property type="entry name" value="Bact_Sigma-Reg"/>
</dbReference>
<dbReference type="EMBL" id="QOQW01000009">
    <property type="protein sequence ID" value="RCK79955.1"/>
    <property type="molecule type" value="Genomic_DNA"/>
</dbReference>
<dbReference type="InterPro" id="IPR036457">
    <property type="entry name" value="PPM-type-like_dom_sf"/>
</dbReference>
<dbReference type="GO" id="GO:0016020">
    <property type="term" value="C:membrane"/>
    <property type="evidence" value="ECO:0007669"/>
    <property type="project" value="InterPro"/>
</dbReference>
<keyword evidence="1" id="KW-0378">Hydrolase</keyword>
<dbReference type="SMART" id="SM00331">
    <property type="entry name" value="PP2C_SIG"/>
    <property type="match status" value="1"/>
</dbReference>
<evidence type="ECO:0000313" key="4">
    <source>
        <dbReference type="EMBL" id="RCK79955.1"/>
    </source>
</evidence>
<dbReference type="PROSITE" id="PS50885">
    <property type="entry name" value="HAMP"/>
    <property type="match status" value="1"/>
</dbReference>
<dbReference type="Gene3D" id="3.60.40.10">
    <property type="entry name" value="PPM-type phosphatase domain"/>
    <property type="match status" value="1"/>
</dbReference>
<gene>
    <name evidence="4" type="ORF">OZSIB_3824</name>
</gene>
<dbReference type="PANTHER" id="PTHR43156:SF2">
    <property type="entry name" value="STAGE II SPORULATION PROTEIN E"/>
    <property type="match status" value="1"/>
</dbReference>
<dbReference type="InterPro" id="IPR003660">
    <property type="entry name" value="HAMP_dom"/>
</dbReference>
<organism evidence="4 5">
    <name type="scientific">Candidatus Ozemobacter sibiricus</name>
    <dbReference type="NCBI Taxonomy" id="2268124"/>
    <lineage>
        <taxon>Bacteria</taxon>
        <taxon>Candidatus Ozemobacteria</taxon>
        <taxon>Candidatus Ozemobacterales</taxon>
        <taxon>Candidatus Ozemobacteraceae</taxon>
        <taxon>Candidatus Ozemobacter</taxon>
    </lineage>
</organism>